<dbReference type="InterPro" id="IPR036640">
    <property type="entry name" value="ABC1_TM_sf"/>
</dbReference>
<feature type="transmembrane region" description="Helical" evidence="7">
    <location>
        <begin position="73"/>
        <end position="95"/>
    </location>
</feature>
<dbReference type="InterPro" id="IPR017871">
    <property type="entry name" value="ABC_transporter-like_CS"/>
</dbReference>
<dbReference type="PROSITE" id="PS50929">
    <property type="entry name" value="ABC_TM1F"/>
    <property type="match status" value="1"/>
</dbReference>
<evidence type="ECO:0000313" key="11">
    <source>
        <dbReference type="Proteomes" id="UP000626786"/>
    </source>
</evidence>
<keyword evidence="3" id="KW-0547">Nucleotide-binding</keyword>
<dbReference type="Gene3D" id="3.40.50.300">
    <property type="entry name" value="P-loop containing nucleotide triphosphate hydrolases"/>
    <property type="match status" value="1"/>
</dbReference>
<dbReference type="SUPFAM" id="SSF52540">
    <property type="entry name" value="P-loop containing nucleoside triphosphate hydrolases"/>
    <property type="match status" value="1"/>
</dbReference>
<dbReference type="InterPro" id="IPR003593">
    <property type="entry name" value="AAA+_ATPase"/>
</dbReference>
<dbReference type="Pfam" id="PF00664">
    <property type="entry name" value="ABC_membrane"/>
    <property type="match status" value="1"/>
</dbReference>
<proteinExistence type="predicted"/>
<gene>
    <name evidence="10" type="ORF">H9649_10345</name>
</gene>
<evidence type="ECO:0000313" key="10">
    <source>
        <dbReference type="EMBL" id="MBD7984986.1"/>
    </source>
</evidence>
<evidence type="ECO:0000256" key="7">
    <source>
        <dbReference type="SAM" id="Phobius"/>
    </source>
</evidence>
<evidence type="ECO:0000256" key="2">
    <source>
        <dbReference type="ARBA" id="ARBA00022692"/>
    </source>
</evidence>
<feature type="domain" description="ABC transporter" evidence="8">
    <location>
        <begin position="348"/>
        <end position="582"/>
    </location>
</feature>
<protein>
    <submittedName>
        <fullName evidence="10">ABC transporter ATP-binding protein</fullName>
    </submittedName>
</protein>
<dbReference type="PROSITE" id="PS00211">
    <property type="entry name" value="ABC_TRANSPORTER_1"/>
    <property type="match status" value="1"/>
</dbReference>
<evidence type="ECO:0000259" key="8">
    <source>
        <dbReference type="PROSITE" id="PS50893"/>
    </source>
</evidence>
<feature type="transmembrane region" description="Helical" evidence="7">
    <location>
        <begin position="173"/>
        <end position="191"/>
    </location>
</feature>
<dbReference type="InterPro" id="IPR011527">
    <property type="entry name" value="ABC1_TM_dom"/>
</dbReference>
<dbReference type="Pfam" id="PF00005">
    <property type="entry name" value="ABC_tran"/>
    <property type="match status" value="1"/>
</dbReference>
<dbReference type="InterPro" id="IPR027417">
    <property type="entry name" value="P-loop_NTPase"/>
</dbReference>
<evidence type="ECO:0000256" key="1">
    <source>
        <dbReference type="ARBA" id="ARBA00004651"/>
    </source>
</evidence>
<evidence type="ECO:0000256" key="5">
    <source>
        <dbReference type="ARBA" id="ARBA00022989"/>
    </source>
</evidence>
<reference evidence="10 11" key="1">
    <citation type="submission" date="2020-08" db="EMBL/GenBank/DDBJ databases">
        <title>A Genomic Blueprint of the Chicken Gut Microbiome.</title>
        <authorList>
            <person name="Gilroy R."/>
            <person name="Ravi A."/>
            <person name="Getino M."/>
            <person name="Pursley I."/>
            <person name="Horton D.L."/>
            <person name="Alikhan N.-F."/>
            <person name="Baker D."/>
            <person name="Gharbi K."/>
            <person name="Hall N."/>
            <person name="Watson M."/>
            <person name="Adriaenssens E.M."/>
            <person name="Foster-Nyarko E."/>
            <person name="Jarju S."/>
            <person name="Secka A."/>
            <person name="Antonio M."/>
            <person name="Oren A."/>
            <person name="Chaudhuri R."/>
            <person name="La Ragione R.M."/>
            <person name="Hildebrand F."/>
            <person name="Pallen M.J."/>
        </authorList>
    </citation>
    <scope>NUCLEOTIDE SEQUENCE [LARGE SCALE GENOMIC DNA]</scope>
    <source>
        <strain evidence="10 11">Sa2YVA2</strain>
    </source>
</reference>
<keyword evidence="5 7" id="KW-1133">Transmembrane helix</keyword>
<keyword evidence="2 7" id="KW-0812">Transmembrane</keyword>
<accession>A0ABR8UAA8</accession>
<sequence length="589" mass="66312">MVTKPEKEESIFAKADAQERGIWKSYFKLIFKAKIPWVWMIIVIAVWILSAQLTLMLPGYSSKIMTGVITKPVIYGAVIVIVLGTLISGVVRYLNNLLNFKIDVRYRSLIWNRIMKSPMNMFDHVKPTEMISRITTDSATISNVLGTWLPSTIATVYTTFGVIAVLFTYNWRLALAVMFYIPINILFNVYYGKWSYRVNKITFNRLSKLTSFLSELLMSVPVIKTFVTESKEDLRGQQNLQYYYKANLKRSIVAWIENPVSQFLGIIQNIIIIGYGVFLLKADLITMTEWVGFFLYVGMLSGTISVYFMVYIELKNSQGATTRISELMDNELEVYDKGESIDRLTGDITFTNVAFGYGDKNVFSNLNFTIPKGKKTAIVGPSGSGKSTVFALLQQFYTPQLGTIKADGKPIAEYDLHSWRNLFSVVDQDSLLISGTVRENIIYGMNREVSDAEIAEAADKANALLFIEELEFGFDTYVGEAGSNLSGGQRQRVAIARAILRNSDILLLDEATASLDSKAEQFVQEAIHTLMEGRTSVVISHDLSNIQDADQIILINEGEVDGAGTHKELLKSNELYREFVRLHQKSSAQ</sequence>
<comment type="subcellular location">
    <subcellularLocation>
        <location evidence="1">Cell membrane</location>
        <topology evidence="1">Multi-pass membrane protein</topology>
    </subcellularLocation>
</comment>
<dbReference type="InterPro" id="IPR039421">
    <property type="entry name" value="Type_1_exporter"/>
</dbReference>
<feature type="transmembrane region" description="Helical" evidence="7">
    <location>
        <begin position="290"/>
        <end position="312"/>
    </location>
</feature>
<name>A0ABR8UAA8_9BACL</name>
<evidence type="ECO:0000256" key="3">
    <source>
        <dbReference type="ARBA" id="ARBA00022741"/>
    </source>
</evidence>
<keyword evidence="11" id="KW-1185">Reference proteome</keyword>
<feature type="domain" description="ABC transmembrane type-1" evidence="9">
    <location>
        <begin position="53"/>
        <end position="316"/>
    </location>
</feature>
<dbReference type="RefSeq" id="WP_191694701.1">
    <property type="nucleotide sequence ID" value="NZ_JACSQN010000008.1"/>
</dbReference>
<dbReference type="SUPFAM" id="SSF90123">
    <property type="entry name" value="ABC transporter transmembrane region"/>
    <property type="match status" value="1"/>
</dbReference>
<organism evidence="10 11">
    <name type="scientific">Sporosarcina quadrami</name>
    <dbReference type="NCBI Taxonomy" id="2762234"/>
    <lineage>
        <taxon>Bacteria</taxon>
        <taxon>Bacillati</taxon>
        <taxon>Bacillota</taxon>
        <taxon>Bacilli</taxon>
        <taxon>Bacillales</taxon>
        <taxon>Caryophanaceae</taxon>
        <taxon>Sporosarcina</taxon>
    </lineage>
</organism>
<evidence type="ECO:0000259" key="9">
    <source>
        <dbReference type="PROSITE" id="PS50929"/>
    </source>
</evidence>
<dbReference type="GO" id="GO:0005524">
    <property type="term" value="F:ATP binding"/>
    <property type="evidence" value="ECO:0007669"/>
    <property type="project" value="UniProtKB-KW"/>
</dbReference>
<dbReference type="InterPro" id="IPR003439">
    <property type="entry name" value="ABC_transporter-like_ATP-bd"/>
</dbReference>
<evidence type="ECO:0000256" key="6">
    <source>
        <dbReference type="ARBA" id="ARBA00023136"/>
    </source>
</evidence>
<dbReference type="EMBL" id="JACSQN010000008">
    <property type="protein sequence ID" value="MBD7984986.1"/>
    <property type="molecule type" value="Genomic_DNA"/>
</dbReference>
<keyword evidence="4 10" id="KW-0067">ATP-binding</keyword>
<dbReference type="CDD" id="cd07346">
    <property type="entry name" value="ABC_6TM_exporters"/>
    <property type="match status" value="1"/>
</dbReference>
<dbReference type="Gene3D" id="1.20.1560.10">
    <property type="entry name" value="ABC transporter type 1, transmembrane domain"/>
    <property type="match status" value="1"/>
</dbReference>
<dbReference type="Proteomes" id="UP000626786">
    <property type="component" value="Unassembled WGS sequence"/>
</dbReference>
<dbReference type="SMART" id="SM00382">
    <property type="entry name" value="AAA"/>
    <property type="match status" value="1"/>
</dbReference>
<comment type="caution">
    <text evidence="10">The sequence shown here is derived from an EMBL/GenBank/DDBJ whole genome shotgun (WGS) entry which is preliminary data.</text>
</comment>
<dbReference type="PANTHER" id="PTHR43394">
    <property type="entry name" value="ATP-DEPENDENT PERMEASE MDL1, MITOCHONDRIAL"/>
    <property type="match status" value="1"/>
</dbReference>
<evidence type="ECO:0000256" key="4">
    <source>
        <dbReference type="ARBA" id="ARBA00022840"/>
    </source>
</evidence>
<feature type="transmembrane region" description="Helical" evidence="7">
    <location>
        <begin position="148"/>
        <end position="167"/>
    </location>
</feature>
<feature type="transmembrane region" description="Helical" evidence="7">
    <location>
        <begin position="260"/>
        <end position="278"/>
    </location>
</feature>
<dbReference type="PANTHER" id="PTHR43394:SF1">
    <property type="entry name" value="ATP-BINDING CASSETTE SUB-FAMILY B MEMBER 10, MITOCHONDRIAL"/>
    <property type="match status" value="1"/>
</dbReference>
<dbReference type="PROSITE" id="PS50893">
    <property type="entry name" value="ABC_TRANSPORTER_2"/>
    <property type="match status" value="1"/>
</dbReference>
<feature type="transmembrane region" description="Helical" evidence="7">
    <location>
        <begin position="37"/>
        <end position="61"/>
    </location>
</feature>
<keyword evidence="6 7" id="KW-0472">Membrane</keyword>